<dbReference type="Gene3D" id="2.160.20.80">
    <property type="entry name" value="E3 ubiquitin-protein ligase SopA"/>
    <property type="match status" value="1"/>
</dbReference>
<protein>
    <submittedName>
        <fullName evidence="3">Pentapeptide repeat-containing protein</fullName>
    </submittedName>
</protein>
<dbReference type="SUPFAM" id="SSF141571">
    <property type="entry name" value="Pentapeptide repeat-like"/>
    <property type="match status" value="1"/>
</dbReference>
<comment type="caution">
    <text evidence="3">The sequence shown here is derived from an EMBL/GenBank/DDBJ whole genome shotgun (WGS) entry which is preliminary data.</text>
</comment>
<evidence type="ECO:0000313" key="4">
    <source>
        <dbReference type="Proteomes" id="UP000659124"/>
    </source>
</evidence>
<dbReference type="PANTHER" id="PTHR14136">
    <property type="entry name" value="BTB_POZ DOMAIN-CONTAINING PROTEIN KCTD9"/>
    <property type="match status" value="1"/>
</dbReference>
<feature type="region of interest" description="Disordered" evidence="1">
    <location>
        <begin position="489"/>
        <end position="516"/>
    </location>
</feature>
<dbReference type="PANTHER" id="PTHR14136:SF17">
    <property type="entry name" value="BTB_POZ DOMAIN-CONTAINING PROTEIN KCTD9"/>
    <property type="match status" value="1"/>
</dbReference>
<dbReference type="Proteomes" id="UP000659124">
    <property type="component" value="Unassembled WGS sequence"/>
</dbReference>
<dbReference type="EMBL" id="JACVFC010000001">
    <property type="protein sequence ID" value="MBC9930147.1"/>
    <property type="molecule type" value="Genomic_DNA"/>
</dbReference>
<feature type="signal peptide" evidence="2">
    <location>
        <begin position="1"/>
        <end position="31"/>
    </location>
</feature>
<dbReference type="InterPro" id="IPR001646">
    <property type="entry name" value="5peptide_repeat"/>
</dbReference>
<name>A0ABR7TKY8_9BACT</name>
<gene>
    <name evidence="3" type="ORF">ICL07_07145</name>
</gene>
<feature type="chain" id="PRO_5045637102" evidence="2">
    <location>
        <begin position="32"/>
        <end position="522"/>
    </location>
</feature>
<proteinExistence type="predicted"/>
<dbReference type="InterPro" id="IPR051082">
    <property type="entry name" value="Pentapeptide-BTB/POZ_domain"/>
</dbReference>
<dbReference type="Pfam" id="PF00805">
    <property type="entry name" value="Pentapeptide"/>
    <property type="match status" value="2"/>
</dbReference>
<evidence type="ECO:0000313" key="3">
    <source>
        <dbReference type="EMBL" id="MBC9930147.1"/>
    </source>
</evidence>
<keyword evidence="4" id="KW-1185">Reference proteome</keyword>
<sequence>MKKNNVRCWSNQHKQYVIACFLALISIKGFAQTPYSCPSCDLRGHDFSGQDLTNANFSFAKLDNANFNNSTLNGAMFDNASMQGTSFRKAKINTSDKGPANFSKGDCSNADFSGASLEKAVFTFANLNGTIFDHSNLADTKFGLRLVIRDAKNPRPPSFKGTKLPCELKRFMQHDDLSKVEFLPCKTYIANKSKGRRKDAGDSVYVSPTGTDAAGCGTAGNPCRTIDYAVSVAPANGVIGLSADTFAMIKHIVITKNLEFAGGLDDQNEWAPTPYQSSISGGLYGLPIFIIPPGTTQVTFTNLMMSGIKEGNRISSIVLQAYKGTTISFSNVNIYAGIPSDGLDGFTGGGPTCCLLCQSQNYANCGPGGTANSSVNGFCSFIPFGWGGKSGGMGGSGTSDACYMLCPGGGGSQGGGSFGILLSDATLNIDNTSTITAGAGSNGGAGGGGVVSAGGGAGGNGGPAACIGMNGQSTINGNYNAYPGKAGNPGKGGGSSYNQSKGCSGQNGQDGLPGISAQVIRF</sequence>
<dbReference type="RefSeq" id="WP_188087232.1">
    <property type="nucleotide sequence ID" value="NZ_JACVFC010000001.1"/>
</dbReference>
<evidence type="ECO:0000256" key="1">
    <source>
        <dbReference type="SAM" id="MobiDB-lite"/>
    </source>
</evidence>
<reference evidence="3 4" key="1">
    <citation type="submission" date="2020-09" db="EMBL/GenBank/DDBJ databases">
        <title>Genome sequences of type strains of Chitinophaga qingshengii and Chitinophaga varians.</title>
        <authorList>
            <person name="Kittiwongwattana C."/>
        </authorList>
    </citation>
    <scope>NUCLEOTIDE SEQUENCE [LARGE SCALE GENOMIC DNA]</scope>
    <source>
        <strain evidence="3 4">JCM 30026</strain>
    </source>
</reference>
<evidence type="ECO:0000256" key="2">
    <source>
        <dbReference type="SAM" id="SignalP"/>
    </source>
</evidence>
<organism evidence="3 4">
    <name type="scientific">Chitinophaga qingshengii</name>
    <dbReference type="NCBI Taxonomy" id="1569794"/>
    <lineage>
        <taxon>Bacteria</taxon>
        <taxon>Pseudomonadati</taxon>
        <taxon>Bacteroidota</taxon>
        <taxon>Chitinophagia</taxon>
        <taxon>Chitinophagales</taxon>
        <taxon>Chitinophagaceae</taxon>
        <taxon>Chitinophaga</taxon>
    </lineage>
</organism>
<feature type="compositionally biased region" description="Polar residues" evidence="1">
    <location>
        <begin position="499"/>
        <end position="509"/>
    </location>
</feature>
<keyword evidence="2" id="KW-0732">Signal</keyword>
<accession>A0ABR7TKY8</accession>